<dbReference type="Proteomes" id="UP000693738">
    <property type="component" value="Unassembled WGS sequence"/>
</dbReference>
<organism evidence="1 2">
    <name type="scientific">Fusarium equiseti</name>
    <name type="common">Fusarium scirpi</name>
    <dbReference type="NCBI Taxonomy" id="61235"/>
    <lineage>
        <taxon>Eukaryota</taxon>
        <taxon>Fungi</taxon>
        <taxon>Dikarya</taxon>
        <taxon>Ascomycota</taxon>
        <taxon>Pezizomycotina</taxon>
        <taxon>Sordariomycetes</taxon>
        <taxon>Hypocreomycetidae</taxon>
        <taxon>Hypocreales</taxon>
        <taxon>Nectriaceae</taxon>
        <taxon>Fusarium</taxon>
        <taxon>Fusarium incarnatum-equiseti species complex</taxon>
    </lineage>
</organism>
<reference evidence="1" key="1">
    <citation type="submission" date="2021-05" db="EMBL/GenBank/DDBJ databases">
        <authorList>
            <person name="Khan N."/>
        </authorList>
    </citation>
    <scope>NUCLEOTIDE SEQUENCE</scope>
</reference>
<gene>
    <name evidence="1" type="ORF">FEQUK3_LOCUS11023</name>
</gene>
<dbReference type="AlphaFoldDB" id="A0A8J2JCQ5"/>
<dbReference type="EMBL" id="CAJSTJ010000179">
    <property type="protein sequence ID" value="CAG7565303.1"/>
    <property type="molecule type" value="Genomic_DNA"/>
</dbReference>
<accession>A0A8J2JCQ5</accession>
<evidence type="ECO:0000313" key="1">
    <source>
        <dbReference type="EMBL" id="CAG7565303.1"/>
    </source>
</evidence>
<proteinExistence type="predicted"/>
<name>A0A8J2JCQ5_FUSEQ</name>
<protein>
    <submittedName>
        <fullName evidence="1">Uncharacterized protein</fullName>
    </submittedName>
</protein>
<evidence type="ECO:0000313" key="2">
    <source>
        <dbReference type="Proteomes" id="UP000693738"/>
    </source>
</evidence>
<comment type="caution">
    <text evidence="1">The sequence shown here is derived from an EMBL/GenBank/DDBJ whole genome shotgun (WGS) entry which is preliminary data.</text>
</comment>
<sequence>MVDSLQLIEKHGADDAIDIMNLMRLTNKPLNEVGGSSRSAFATGVRKIISDLSDRNKGLTRPEYEVLKFWASQLGAGKLDFLTTHAYTILDARPDCCSEHDMRFAGDTISCIKSCVARDDKKLADWSSKGYARILAAAHFMLMVEAIVRMDTMCEDYQDSASFDRLNGEYFRELPHTGEAPNANLRISEVEYDKHFLNEWIQGRDEYIKAGNQWQAAIDTSGFLAECIQKCDEQIQILKEQ</sequence>